<protein>
    <submittedName>
        <fullName evidence="1">Uncharacterized protein</fullName>
    </submittedName>
</protein>
<reference evidence="1" key="1">
    <citation type="submission" date="2019-08" db="EMBL/GenBank/DDBJ databases">
        <authorList>
            <person name="Kucharzyk K."/>
            <person name="Murdoch R.W."/>
            <person name="Higgins S."/>
            <person name="Loffler F."/>
        </authorList>
    </citation>
    <scope>NUCLEOTIDE SEQUENCE</scope>
</reference>
<dbReference type="AlphaFoldDB" id="A0A645HSN2"/>
<gene>
    <name evidence="1" type="ORF">SDC9_189614</name>
</gene>
<sequence>MPNRQISYPQDELDKMRYIKEYGHAIIERANNPFIAMAQYYKQAE</sequence>
<comment type="caution">
    <text evidence="1">The sequence shown here is derived from an EMBL/GenBank/DDBJ whole genome shotgun (WGS) entry which is preliminary data.</text>
</comment>
<dbReference type="EMBL" id="VSSQ01099515">
    <property type="protein sequence ID" value="MPN42058.1"/>
    <property type="molecule type" value="Genomic_DNA"/>
</dbReference>
<organism evidence="1">
    <name type="scientific">bioreactor metagenome</name>
    <dbReference type="NCBI Taxonomy" id="1076179"/>
    <lineage>
        <taxon>unclassified sequences</taxon>
        <taxon>metagenomes</taxon>
        <taxon>ecological metagenomes</taxon>
    </lineage>
</organism>
<accession>A0A645HSN2</accession>
<proteinExistence type="predicted"/>
<evidence type="ECO:0000313" key="1">
    <source>
        <dbReference type="EMBL" id="MPN42058.1"/>
    </source>
</evidence>
<name>A0A645HSN2_9ZZZZ</name>